<evidence type="ECO:0000256" key="7">
    <source>
        <dbReference type="ARBA" id="ARBA00025043"/>
    </source>
</evidence>
<dbReference type="Gene3D" id="3.30.2380.10">
    <property type="entry name" value="CGI121/TPRKB"/>
    <property type="match status" value="1"/>
</dbReference>
<comment type="caution">
    <text evidence="9">The sequence shown here is derived from an EMBL/GenBank/DDBJ whole genome shotgun (WGS) entry which is preliminary data.</text>
</comment>
<dbReference type="InterPro" id="IPR036504">
    <property type="entry name" value="CGI121/TPRKB_sf"/>
</dbReference>
<dbReference type="PANTHER" id="PTHR15840:SF10">
    <property type="entry name" value="EKC_KEOPS COMPLEX SUBUNIT TPRKB"/>
    <property type="match status" value="1"/>
</dbReference>
<reference evidence="9" key="1">
    <citation type="journal article" date="2021" name="J Fungi (Basel)">
        <title>Genomic and Metabolomic Analyses of the Marine Fungus Emericellopsis cladophorae: Insights into Saltwater Adaptability Mechanisms and Its Biosynthetic Potential.</title>
        <authorList>
            <person name="Goncalves M.F.M."/>
            <person name="Hilario S."/>
            <person name="Van de Peer Y."/>
            <person name="Esteves A.C."/>
            <person name="Alves A."/>
        </authorList>
    </citation>
    <scope>NUCLEOTIDE SEQUENCE</scope>
    <source>
        <strain evidence="9">MUM 19.33</strain>
    </source>
</reference>
<keyword evidence="5" id="KW-0819">tRNA processing</keyword>
<keyword evidence="10" id="KW-1185">Reference proteome</keyword>
<gene>
    <name evidence="9" type="ORF">J7T54_006646</name>
</gene>
<evidence type="ECO:0000256" key="2">
    <source>
        <dbReference type="ARBA" id="ARBA00005546"/>
    </source>
</evidence>
<evidence type="ECO:0000256" key="3">
    <source>
        <dbReference type="ARBA" id="ARBA00015316"/>
    </source>
</evidence>
<dbReference type="SUPFAM" id="SSF143870">
    <property type="entry name" value="PF0523-like"/>
    <property type="match status" value="1"/>
</dbReference>
<dbReference type="GO" id="GO:0005634">
    <property type="term" value="C:nucleus"/>
    <property type="evidence" value="ECO:0007669"/>
    <property type="project" value="UniProtKB-SubCell"/>
</dbReference>
<dbReference type="InterPro" id="IPR013926">
    <property type="entry name" value="CGI121/TPRKB"/>
</dbReference>
<evidence type="ECO:0000256" key="8">
    <source>
        <dbReference type="RuleBase" id="RU004398"/>
    </source>
</evidence>
<accession>A0A9P9Y6X9</accession>
<comment type="function">
    <text evidence="7">Component of the EKC/KEOPS complex that is required for the formation of a threonylcarbamoyl group on adenosine at position 37 (t(6)A37) in tRNAs that read codons beginning with adenine. The complex is probably involved in the transfer of the threonylcarbamoyl moiety of threonylcarbamoyl-AMP (TC-AMP) to the N6 group of A37. CGI121 acts as an allosteric effector that regulates the t(6)A activity of the complex. The EKC/KEOPS complex also promotes both telomere uncapping and telomere elongation. The complex is required for efficient recruitment of transcriptional coactivators. CGI121 is not required for tRNA modification.</text>
</comment>
<dbReference type="AlphaFoldDB" id="A0A9P9Y6X9"/>
<dbReference type="GO" id="GO:0005829">
    <property type="term" value="C:cytosol"/>
    <property type="evidence" value="ECO:0007669"/>
    <property type="project" value="TreeGrafter"/>
</dbReference>
<evidence type="ECO:0000313" key="9">
    <source>
        <dbReference type="EMBL" id="KAI6784601.1"/>
    </source>
</evidence>
<dbReference type="Proteomes" id="UP001055219">
    <property type="component" value="Unassembled WGS sequence"/>
</dbReference>
<dbReference type="PANTHER" id="PTHR15840">
    <property type="entry name" value="CGI-121 FAMILY MEMBER"/>
    <property type="match status" value="1"/>
</dbReference>
<evidence type="ECO:0000313" key="10">
    <source>
        <dbReference type="Proteomes" id="UP001055219"/>
    </source>
</evidence>
<evidence type="ECO:0000256" key="4">
    <source>
        <dbReference type="ARBA" id="ARBA00016009"/>
    </source>
</evidence>
<sequence>MSSEIEVVQLDHVPSRYAVHLAVFQDVGNAEFLHKQLLSRNAEFEYAFIDASVIVSRLHLLSAVFKAITSASNEVLKTPNVHSEIVANLAASNNVRYHVHELSQMANAPQIAEAYRRYGVSTATKNLVVVKVAENGNPSTEQIAEHLAKNVEGTQVPATDEKLASTADMSKVFKYYKLNGLNWLDKIKDHGAEQKELEMLVVGAMALRGL</sequence>
<dbReference type="GO" id="GO:0002949">
    <property type="term" value="P:tRNA threonylcarbamoyladenosine modification"/>
    <property type="evidence" value="ECO:0007669"/>
    <property type="project" value="TreeGrafter"/>
</dbReference>
<reference evidence="9" key="2">
    <citation type="submission" date="2022-07" db="EMBL/GenBank/DDBJ databases">
        <authorList>
            <person name="Goncalves M.F.M."/>
            <person name="Hilario S."/>
            <person name="Van De Peer Y."/>
            <person name="Esteves A.C."/>
            <person name="Alves A."/>
        </authorList>
    </citation>
    <scope>NUCLEOTIDE SEQUENCE</scope>
    <source>
        <strain evidence="9">MUM 19.33</strain>
    </source>
</reference>
<protein>
    <recommendedName>
        <fullName evidence="4">EKC/KEOPS complex subunit CGI121</fullName>
    </recommendedName>
    <alternativeName>
        <fullName evidence="3">EKC/KEOPS complex subunit cgi121</fullName>
    </alternativeName>
</protein>
<dbReference type="Pfam" id="PF08617">
    <property type="entry name" value="CGI-121"/>
    <property type="match status" value="1"/>
</dbReference>
<dbReference type="OrthoDB" id="329139at2759"/>
<dbReference type="EMBL" id="JAGIXG020000004">
    <property type="protein sequence ID" value="KAI6784601.1"/>
    <property type="molecule type" value="Genomic_DNA"/>
</dbReference>
<evidence type="ECO:0000256" key="6">
    <source>
        <dbReference type="ARBA" id="ARBA00023242"/>
    </source>
</evidence>
<evidence type="ECO:0000256" key="5">
    <source>
        <dbReference type="ARBA" id="ARBA00022694"/>
    </source>
</evidence>
<organism evidence="9 10">
    <name type="scientific">Emericellopsis cladophorae</name>
    <dbReference type="NCBI Taxonomy" id="2686198"/>
    <lineage>
        <taxon>Eukaryota</taxon>
        <taxon>Fungi</taxon>
        <taxon>Dikarya</taxon>
        <taxon>Ascomycota</taxon>
        <taxon>Pezizomycotina</taxon>
        <taxon>Sordariomycetes</taxon>
        <taxon>Hypocreomycetidae</taxon>
        <taxon>Hypocreales</taxon>
        <taxon>Bionectriaceae</taxon>
        <taxon>Emericellopsis</taxon>
    </lineage>
</organism>
<dbReference type="GO" id="GO:0000408">
    <property type="term" value="C:EKC/KEOPS complex"/>
    <property type="evidence" value="ECO:0007669"/>
    <property type="project" value="TreeGrafter"/>
</dbReference>
<name>A0A9P9Y6X9_9HYPO</name>
<comment type="similarity">
    <text evidence="2 8">Belongs to the CGI121/TPRKB family.</text>
</comment>
<comment type="subcellular location">
    <subcellularLocation>
        <location evidence="1">Nucleus</location>
    </subcellularLocation>
</comment>
<proteinExistence type="inferred from homology"/>
<dbReference type="RefSeq" id="XP_051365457.1">
    <property type="nucleotide sequence ID" value="XM_051503100.1"/>
</dbReference>
<evidence type="ECO:0000256" key="1">
    <source>
        <dbReference type="ARBA" id="ARBA00004123"/>
    </source>
</evidence>
<keyword evidence="6 8" id="KW-0539">Nucleus</keyword>
<dbReference type="GeneID" id="75833124"/>